<dbReference type="KEGG" id="lao:AOX59_03045"/>
<feature type="transmembrane region" description="Helical" evidence="1">
    <location>
        <begin position="12"/>
        <end position="35"/>
    </location>
</feature>
<evidence type="ECO:0000313" key="2">
    <source>
        <dbReference type="EMBL" id="ALX47668.1"/>
    </source>
</evidence>
<keyword evidence="1" id="KW-0472">Membrane</keyword>
<feature type="transmembrane region" description="Helical" evidence="1">
    <location>
        <begin position="41"/>
        <end position="62"/>
    </location>
</feature>
<protein>
    <submittedName>
        <fullName evidence="2">Uncharacterized protein</fullName>
    </submittedName>
</protein>
<gene>
    <name evidence="2" type="ORF">AOX59_03045</name>
</gene>
<evidence type="ECO:0000313" key="3">
    <source>
        <dbReference type="Proteomes" id="UP000050331"/>
    </source>
</evidence>
<keyword evidence="1" id="KW-1133">Transmembrane helix</keyword>
<keyword evidence="1" id="KW-0812">Transmembrane</keyword>
<reference evidence="2 3" key="1">
    <citation type="submission" date="2016-01" db="EMBL/GenBank/DDBJ databases">
        <title>Complete genome sequence of strain Lentibacillus amyloliquefaciens LAM0015T isolated from saline sediment.</title>
        <authorList>
            <person name="Wang J.-L."/>
            <person name="He M.-X."/>
        </authorList>
    </citation>
    <scope>NUCLEOTIDE SEQUENCE [LARGE SCALE GENOMIC DNA]</scope>
    <source>
        <strain evidence="2 3">LAM0015</strain>
    </source>
</reference>
<dbReference type="Proteomes" id="UP000050331">
    <property type="component" value="Chromosome"/>
</dbReference>
<dbReference type="AlphaFoldDB" id="A0A0U4FIT6"/>
<dbReference type="STRING" id="1472767.AOX59_03045"/>
<organism evidence="2 3">
    <name type="scientific">Lentibacillus amyloliquefaciens</name>
    <dbReference type="NCBI Taxonomy" id="1472767"/>
    <lineage>
        <taxon>Bacteria</taxon>
        <taxon>Bacillati</taxon>
        <taxon>Bacillota</taxon>
        <taxon>Bacilli</taxon>
        <taxon>Bacillales</taxon>
        <taxon>Bacillaceae</taxon>
        <taxon>Lentibacillus</taxon>
    </lineage>
</organism>
<sequence>MFLKRFNRTGKVIAFTGMWISAFGFAFNETIAGVSGTPDSLAALSIPLIAIGIILLITSNFFKRKREG</sequence>
<accession>A0A0U4FIT6</accession>
<proteinExistence type="predicted"/>
<name>A0A0U4FIT6_9BACI</name>
<evidence type="ECO:0000256" key="1">
    <source>
        <dbReference type="SAM" id="Phobius"/>
    </source>
</evidence>
<dbReference type="EMBL" id="CP013862">
    <property type="protein sequence ID" value="ALX47668.1"/>
    <property type="molecule type" value="Genomic_DNA"/>
</dbReference>
<keyword evidence="3" id="KW-1185">Reference proteome</keyword>